<dbReference type="GO" id="GO:0005829">
    <property type="term" value="C:cytosol"/>
    <property type="evidence" value="ECO:0007669"/>
    <property type="project" value="TreeGrafter"/>
</dbReference>
<organism evidence="3">
    <name type="scientific">Henneguya salminicola</name>
    <name type="common">Myxosporean</name>
    <dbReference type="NCBI Taxonomy" id="69463"/>
    <lineage>
        <taxon>Eukaryota</taxon>
        <taxon>Metazoa</taxon>
        <taxon>Cnidaria</taxon>
        <taxon>Myxozoa</taxon>
        <taxon>Myxosporea</taxon>
        <taxon>Bivalvulida</taxon>
        <taxon>Platysporina</taxon>
        <taxon>Myxobolidae</taxon>
        <taxon>Henneguya</taxon>
    </lineage>
</organism>
<name>A0A6G3MI66_HENSL</name>
<dbReference type="SUPFAM" id="SSF51713">
    <property type="entry name" value="tRNA-guanine transglycosylase"/>
    <property type="match status" value="1"/>
</dbReference>
<dbReference type="Pfam" id="PF01702">
    <property type="entry name" value="TGT"/>
    <property type="match status" value="1"/>
</dbReference>
<keyword evidence="1" id="KW-0862">Zinc</keyword>
<feature type="domain" description="tRNA-guanine(15) transglycosylase-like" evidence="2">
    <location>
        <begin position="4"/>
        <end position="97"/>
    </location>
</feature>
<proteinExistence type="predicted"/>
<accession>A0A6G3MI66</accession>
<dbReference type="Gene3D" id="3.20.20.105">
    <property type="entry name" value="Queuine tRNA-ribosyltransferase-like"/>
    <property type="match status" value="1"/>
</dbReference>
<dbReference type="GO" id="GO:0006400">
    <property type="term" value="P:tRNA modification"/>
    <property type="evidence" value="ECO:0007669"/>
    <property type="project" value="InterPro"/>
</dbReference>
<dbReference type="PANTHER" id="PTHR43530:SF1">
    <property type="entry name" value="QUEUINE TRNA-RIBOSYLTRANSFERASE CATALYTIC SUBUNIT 1"/>
    <property type="match status" value="1"/>
</dbReference>
<dbReference type="InterPro" id="IPR036511">
    <property type="entry name" value="TGT-like_sf"/>
</dbReference>
<dbReference type="NCBIfam" id="TIGR00449">
    <property type="entry name" value="tgt_general"/>
    <property type="match status" value="1"/>
</dbReference>
<reference evidence="3" key="1">
    <citation type="submission" date="2018-11" db="EMBL/GenBank/DDBJ databases">
        <title>Henneguya salminicola genome and transcriptome.</title>
        <authorList>
            <person name="Yahalomi D."/>
            <person name="Atkinson S.D."/>
            <person name="Neuhof M."/>
            <person name="Chang E.S."/>
            <person name="Philippe H."/>
            <person name="Cartwright P."/>
            <person name="Bartholomew J.L."/>
            <person name="Huchon D."/>
        </authorList>
    </citation>
    <scope>NUCLEOTIDE SEQUENCE</scope>
    <source>
        <strain evidence="3">Hz1</strain>
        <tissue evidence="3">Whole</tissue>
    </source>
</reference>
<evidence type="ECO:0000313" key="3">
    <source>
        <dbReference type="EMBL" id="NDJ93674.1"/>
    </source>
</evidence>
<protein>
    <submittedName>
        <fullName evidence="3">Queuine tRNA-ribosyltransferase catalytic subunit 1 (Trinotate prediction)</fullName>
    </submittedName>
</protein>
<evidence type="ECO:0000259" key="2">
    <source>
        <dbReference type="Pfam" id="PF01702"/>
    </source>
</evidence>
<dbReference type="InterPro" id="IPR002616">
    <property type="entry name" value="tRNA_ribo_trans-like"/>
</dbReference>
<keyword evidence="3" id="KW-0808">Transferase</keyword>
<sequence>MTVEEIRNCGGLHKFMNWNGNILTDSGGFQIVSLSKVSQVSEEGVTFRSFHDDSIHVLSPEDSIKIQLALGSDIMMQLDDVVSTTTTGPRVEEAMYRFVKINNLKIYKMVRSVYKYDTP</sequence>
<dbReference type="AlphaFoldDB" id="A0A6G3MI66"/>
<dbReference type="GO" id="GO:0008479">
    <property type="term" value="F:tRNA-guanosine(34) queuine transglycosylase activity"/>
    <property type="evidence" value="ECO:0007669"/>
    <property type="project" value="TreeGrafter"/>
</dbReference>
<dbReference type="PANTHER" id="PTHR43530">
    <property type="entry name" value="QUEUINE TRNA-RIBOSYLTRANSFERASE CATALYTIC SUBUNIT 1"/>
    <property type="match status" value="1"/>
</dbReference>
<evidence type="ECO:0000256" key="1">
    <source>
        <dbReference type="ARBA" id="ARBA00022833"/>
    </source>
</evidence>
<dbReference type="EMBL" id="GHBP01004531">
    <property type="protein sequence ID" value="NDJ93674.1"/>
    <property type="molecule type" value="Transcribed_RNA"/>
</dbReference>